<reference evidence="3 4" key="1">
    <citation type="submission" date="2024-04" db="EMBL/GenBank/DDBJ databases">
        <title>The reference genome of an endangered Asteraceae, Deinandra increscens subsp. villosa, native to the Central Coast of California.</title>
        <authorList>
            <person name="Guilliams M."/>
            <person name="Hasenstab-Lehman K."/>
            <person name="Meyer R."/>
            <person name="Mcevoy S."/>
        </authorList>
    </citation>
    <scope>NUCLEOTIDE SEQUENCE [LARGE SCALE GENOMIC DNA]</scope>
    <source>
        <tissue evidence="3">Leaf</tissue>
    </source>
</reference>
<sequence length="362" mass="40235">MTDVGTSATLVSKIEATDPLYLHASDSSTLSLISMKLKGTENYTVWSNALKLALRVKNKIGFIDGTFEKPTDNEVLANQWERCNSVVLTWILNSVSEELYVGQVYSKLASEVWTDLRETYDKIDGSVIFNLYQKINSVSQNGSPVSEYYHRLTTMWKQFDNMLQLPSCSCNASDKFNDFNTLIKLMQFLMGLDEVYQPVRTSLLIREPLPTLKTAFSIISREESHRLNNSSTKGTSVGFLSKANQPFDNRRRFNRGPNPNLKCTNCNKIGHTVDRCFEIVGYPPGFKPSCGSSSSLPKKTGNFSTPTPLTGNATNSGSNSTLSSLTPEQMSRLLNLLGNSSAESSQSNNVGGFVYKESPDDW</sequence>
<proteinExistence type="predicted"/>
<dbReference type="GO" id="GO:0003676">
    <property type="term" value="F:nucleic acid binding"/>
    <property type="evidence" value="ECO:0007669"/>
    <property type="project" value="InterPro"/>
</dbReference>
<dbReference type="InterPro" id="IPR036875">
    <property type="entry name" value="Znf_CCHC_sf"/>
</dbReference>
<dbReference type="EMBL" id="JBCNJP010000023">
    <property type="protein sequence ID" value="KAK9057657.1"/>
    <property type="molecule type" value="Genomic_DNA"/>
</dbReference>
<evidence type="ECO:0000313" key="4">
    <source>
        <dbReference type="Proteomes" id="UP001408789"/>
    </source>
</evidence>
<dbReference type="GO" id="GO:0008270">
    <property type="term" value="F:zinc ion binding"/>
    <property type="evidence" value="ECO:0007669"/>
    <property type="project" value="InterPro"/>
</dbReference>
<dbReference type="Proteomes" id="UP001408789">
    <property type="component" value="Unassembled WGS sequence"/>
</dbReference>
<dbReference type="InterPro" id="IPR029472">
    <property type="entry name" value="Copia-like_N"/>
</dbReference>
<keyword evidence="4" id="KW-1185">Reference proteome</keyword>
<gene>
    <name evidence="3" type="ORF">SSX86_022493</name>
</gene>
<name>A0AAP0GR75_9ASTR</name>
<evidence type="ECO:0000259" key="2">
    <source>
        <dbReference type="Pfam" id="PF14244"/>
    </source>
</evidence>
<feature type="compositionally biased region" description="Polar residues" evidence="1">
    <location>
        <begin position="290"/>
        <end position="308"/>
    </location>
</feature>
<dbReference type="SUPFAM" id="SSF57756">
    <property type="entry name" value="Retrovirus zinc finger-like domains"/>
    <property type="match status" value="1"/>
</dbReference>
<feature type="compositionally biased region" description="Polar residues" evidence="1">
    <location>
        <begin position="337"/>
        <end position="350"/>
    </location>
</feature>
<dbReference type="AlphaFoldDB" id="A0AAP0GR75"/>
<evidence type="ECO:0000256" key="1">
    <source>
        <dbReference type="SAM" id="MobiDB-lite"/>
    </source>
</evidence>
<feature type="region of interest" description="Disordered" evidence="1">
    <location>
        <begin position="290"/>
        <end position="362"/>
    </location>
</feature>
<dbReference type="PANTHER" id="PTHR34222:SF99">
    <property type="entry name" value="PROTEIN, PUTATIVE-RELATED"/>
    <property type="match status" value="1"/>
</dbReference>
<accession>A0AAP0GR75</accession>
<feature type="domain" description="Retrotransposon Copia-like N-terminal" evidence="2">
    <location>
        <begin position="23"/>
        <end position="71"/>
    </location>
</feature>
<evidence type="ECO:0000313" key="3">
    <source>
        <dbReference type="EMBL" id="KAK9057657.1"/>
    </source>
</evidence>
<feature type="compositionally biased region" description="Low complexity" evidence="1">
    <location>
        <begin position="309"/>
        <end position="326"/>
    </location>
</feature>
<dbReference type="Pfam" id="PF14244">
    <property type="entry name" value="Retrotran_gag_3"/>
    <property type="match status" value="1"/>
</dbReference>
<organism evidence="3 4">
    <name type="scientific">Deinandra increscens subsp. villosa</name>
    <dbReference type="NCBI Taxonomy" id="3103831"/>
    <lineage>
        <taxon>Eukaryota</taxon>
        <taxon>Viridiplantae</taxon>
        <taxon>Streptophyta</taxon>
        <taxon>Embryophyta</taxon>
        <taxon>Tracheophyta</taxon>
        <taxon>Spermatophyta</taxon>
        <taxon>Magnoliopsida</taxon>
        <taxon>eudicotyledons</taxon>
        <taxon>Gunneridae</taxon>
        <taxon>Pentapetalae</taxon>
        <taxon>asterids</taxon>
        <taxon>campanulids</taxon>
        <taxon>Asterales</taxon>
        <taxon>Asteraceae</taxon>
        <taxon>Asteroideae</taxon>
        <taxon>Heliantheae alliance</taxon>
        <taxon>Madieae</taxon>
        <taxon>Madiinae</taxon>
        <taxon>Deinandra</taxon>
    </lineage>
</organism>
<comment type="caution">
    <text evidence="3">The sequence shown here is derived from an EMBL/GenBank/DDBJ whole genome shotgun (WGS) entry which is preliminary data.</text>
</comment>
<dbReference type="PANTHER" id="PTHR34222">
    <property type="entry name" value="GAG_PRE-INTEGRS DOMAIN-CONTAINING PROTEIN"/>
    <property type="match status" value="1"/>
</dbReference>
<protein>
    <recommendedName>
        <fullName evidence="2">Retrotransposon Copia-like N-terminal domain-containing protein</fullName>
    </recommendedName>
</protein>